<dbReference type="InterPro" id="IPR000064">
    <property type="entry name" value="NLP_P60_dom"/>
</dbReference>
<keyword evidence="2" id="KW-0645">Protease</keyword>
<keyword evidence="4" id="KW-0788">Thiol protease</keyword>
<feature type="compositionally biased region" description="Basic and acidic residues" evidence="5">
    <location>
        <begin position="270"/>
        <end position="283"/>
    </location>
</feature>
<feature type="compositionally biased region" description="Low complexity" evidence="5">
    <location>
        <begin position="315"/>
        <end position="339"/>
    </location>
</feature>
<feature type="region of interest" description="Disordered" evidence="5">
    <location>
        <begin position="41"/>
        <end position="72"/>
    </location>
</feature>
<feature type="domain" description="NlpC/P60" evidence="6">
    <location>
        <begin position="376"/>
        <end position="514"/>
    </location>
</feature>
<evidence type="ECO:0000313" key="8">
    <source>
        <dbReference type="Proteomes" id="UP000002247"/>
    </source>
</evidence>
<name>D6Z7K9_SEGRD</name>
<dbReference type="eggNOG" id="COG0791">
    <property type="taxonomic scope" value="Bacteria"/>
</dbReference>
<dbReference type="InterPro" id="IPR038765">
    <property type="entry name" value="Papain-like_cys_pep_sf"/>
</dbReference>
<dbReference type="RefSeq" id="WP_013138392.1">
    <property type="nucleotide sequence ID" value="NC_014168.1"/>
</dbReference>
<evidence type="ECO:0000256" key="2">
    <source>
        <dbReference type="ARBA" id="ARBA00022670"/>
    </source>
</evidence>
<dbReference type="EMBL" id="CP001958">
    <property type="protein sequence ID" value="ADG97939.1"/>
    <property type="molecule type" value="Genomic_DNA"/>
</dbReference>
<keyword evidence="8" id="KW-1185">Reference proteome</keyword>
<evidence type="ECO:0000259" key="6">
    <source>
        <dbReference type="PROSITE" id="PS51935"/>
    </source>
</evidence>
<evidence type="ECO:0000313" key="7">
    <source>
        <dbReference type="EMBL" id="ADG97939.1"/>
    </source>
</evidence>
<dbReference type="PANTHER" id="PTHR47359:SF3">
    <property type="entry name" value="NLP_P60 DOMAIN-CONTAINING PROTEIN-RELATED"/>
    <property type="match status" value="1"/>
</dbReference>
<feature type="compositionally biased region" description="Low complexity" evidence="5">
    <location>
        <begin position="285"/>
        <end position="305"/>
    </location>
</feature>
<dbReference type="InterPro" id="IPR051794">
    <property type="entry name" value="PG_Endopeptidase_C40"/>
</dbReference>
<dbReference type="Gene3D" id="3.90.1720.10">
    <property type="entry name" value="endopeptidase domain like (from Nostoc punctiforme)"/>
    <property type="match status" value="1"/>
</dbReference>
<evidence type="ECO:0000256" key="1">
    <source>
        <dbReference type="ARBA" id="ARBA00007074"/>
    </source>
</evidence>
<organism evidence="7 8">
    <name type="scientific">Segniliparus rotundus (strain ATCC BAA-972 / CDC 1076 / CIP 108378 / DSM 44985 / JCM 13578)</name>
    <dbReference type="NCBI Taxonomy" id="640132"/>
    <lineage>
        <taxon>Bacteria</taxon>
        <taxon>Bacillati</taxon>
        <taxon>Actinomycetota</taxon>
        <taxon>Actinomycetes</taxon>
        <taxon>Mycobacteriales</taxon>
        <taxon>Segniliparaceae</taxon>
        <taxon>Segniliparus</taxon>
    </lineage>
</organism>
<feature type="region of interest" description="Disordered" evidence="5">
    <location>
        <begin position="115"/>
        <end position="136"/>
    </location>
</feature>
<dbReference type="eggNOG" id="COG3883">
    <property type="taxonomic scope" value="Bacteria"/>
</dbReference>
<dbReference type="KEGG" id="srt:Srot_1476"/>
<dbReference type="Proteomes" id="UP000002247">
    <property type="component" value="Chromosome"/>
</dbReference>
<sequence>MKRTASAKAPAPSALAGEDRQMGSLRRAIAALGVSAGVVASSMQPAGADPAPPSSDAVADAAAEVGRDQNARDDAVSRLAAANNEIDRLDGEVEAKQQAADKAIEDVRAAQSAAEGARRRASAARDELRGAQAQSQSVQDQADALVQLMYSNGTSLSPELALVGAPSVGDGLDRAAVVGMLASDQRRALEAVLRARNDEANRAAAANAADREAARAITAAEQAKRDADQAVAGAKAAFDEQRAKRDAIAQARDDAQRKLDEAQSAARSLADQRAKAEQAKEASPEQAEAGQQSPGQQPQGAAQPETPARDHDAAEGSAPPAQGPAAGADVEQQLAQQVAAQDPGLSQLILYGATPAAAQAPPPTAGGGYVPRLYGQQAVETVIRRGLTQIGRIYSWGGGSAYGPTRGIHDGGVADRYGDYMISGYDCSGLMIYAFAGAGILLPHYTGYQYRAGRHVPAAQMRRGDLIFYGPNASEHVALYLGNGWMLESPQSGERVHVTRLRTGGMCPDVVRMF</sequence>
<feature type="region of interest" description="Disordered" evidence="5">
    <location>
        <begin position="236"/>
        <end position="339"/>
    </location>
</feature>
<dbReference type="STRING" id="640132.Srot_1476"/>
<dbReference type="SUPFAM" id="SSF54001">
    <property type="entry name" value="Cysteine proteinases"/>
    <property type="match status" value="1"/>
</dbReference>
<dbReference type="PROSITE" id="PS51935">
    <property type="entry name" value="NLPC_P60"/>
    <property type="match status" value="1"/>
</dbReference>
<dbReference type="AlphaFoldDB" id="D6Z7K9"/>
<evidence type="ECO:0000256" key="5">
    <source>
        <dbReference type="SAM" id="MobiDB-lite"/>
    </source>
</evidence>
<accession>D6Z7K9</accession>
<evidence type="ECO:0000256" key="4">
    <source>
        <dbReference type="ARBA" id="ARBA00022807"/>
    </source>
</evidence>
<evidence type="ECO:0000256" key="3">
    <source>
        <dbReference type="ARBA" id="ARBA00022801"/>
    </source>
</evidence>
<proteinExistence type="inferred from homology"/>
<reference evidence="7 8" key="1">
    <citation type="journal article" date="2010" name="Stand. Genomic Sci.">
        <title>Complete genome sequence of Segniliparus rotundus type strain (CDC 1076).</title>
        <authorList>
            <person name="Sikorski J."/>
            <person name="Lapidus A."/>
            <person name="Copeland A."/>
            <person name="Misra M."/>
            <person name="Glavina Del Rio T."/>
            <person name="Nolan M."/>
            <person name="Lucas S."/>
            <person name="Chen F."/>
            <person name="Tice H."/>
            <person name="Cheng J.F."/>
            <person name="Jando M."/>
            <person name="Schneider S."/>
            <person name="Bruce D."/>
            <person name="Goodwin L."/>
            <person name="Pitluck S."/>
            <person name="Liolios K."/>
            <person name="Mikhailova N."/>
            <person name="Pati A."/>
            <person name="Ivanova N."/>
            <person name="Mavromatis K."/>
            <person name="Chen A."/>
            <person name="Palaniappan K."/>
            <person name="Chertkov O."/>
            <person name="Land M."/>
            <person name="Hauser L."/>
            <person name="Chang Y.J."/>
            <person name="Jeffries C.D."/>
            <person name="Brettin T."/>
            <person name="Detter J.C."/>
            <person name="Han C."/>
            <person name="Rohde M."/>
            <person name="Goker M."/>
            <person name="Bristow J."/>
            <person name="Eisen J.A."/>
            <person name="Markowitz V."/>
            <person name="Hugenholtz P."/>
            <person name="Kyrpides N.C."/>
            <person name="Klenk H.P."/>
        </authorList>
    </citation>
    <scope>NUCLEOTIDE SEQUENCE [LARGE SCALE GENOMIC DNA]</scope>
    <source>
        <strain evidence="8">ATCC BAA-972 / CDC 1076 / CIP 108378 / DSM 44985 / JCM 13578</strain>
    </source>
</reference>
<comment type="similarity">
    <text evidence="1">Belongs to the peptidase C40 family.</text>
</comment>
<gene>
    <name evidence="7" type="ordered locus">Srot_1476</name>
</gene>
<dbReference type="GO" id="GO:0006508">
    <property type="term" value="P:proteolysis"/>
    <property type="evidence" value="ECO:0007669"/>
    <property type="project" value="UniProtKB-KW"/>
</dbReference>
<keyword evidence="3" id="KW-0378">Hydrolase</keyword>
<dbReference type="PANTHER" id="PTHR47359">
    <property type="entry name" value="PEPTIDOGLYCAN DL-ENDOPEPTIDASE CWLO"/>
    <property type="match status" value="1"/>
</dbReference>
<protein>
    <submittedName>
        <fullName evidence="7">NLP/P60 protein</fullName>
    </submittedName>
</protein>
<dbReference type="HOGENOM" id="CLU_026494_1_1_11"/>
<dbReference type="Pfam" id="PF00877">
    <property type="entry name" value="NLPC_P60"/>
    <property type="match status" value="1"/>
</dbReference>
<feature type="compositionally biased region" description="Basic and acidic residues" evidence="5">
    <location>
        <begin position="237"/>
        <end position="261"/>
    </location>
</feature>
<dbReference type="GO" id="GO:0008234">
    <property type="term" value="F:cysteine-type peptidase activity"/>
    <property type="evidence" value="ECO:0007669"/>
    <property type="project" value="UniProtKB-KW"/>
</dbReference>
<feature type="compositionally biased region" description="Low complexity" evidence="5">
    <location>
        <begin position="41"/>
        <end position="63"/>
    </location>
</feature>
<feature type="region of interest" description="Disordered" evidence="5">
    <location>
        <begin position="1"/>
        <end position="20"/>
    </location>
</feature>
<feature type="compositionally biased region" description="Low complexity" evidence="5">
    <location>
        <begin position="1"/>
        <end position="16"/>
    </location>
</feature>